<dbReference type="OrthoDB" id="2160638at2759"/>
<name>A0A1R2C6V9_9CILI</name>
<protein>
    <recommendedName>
        <fullName evidence="4">FGFR1 oncogene partner (FOP) N-terminal dimerisation domain-containing protein</fullName>
    </recommendedName>
</protein>
<proteinExistence type="predicted"/>
<evidence type="ECO:0008006" key="4">
    <source>
        <dbReference type="Google" id="ProtNLM"/>
    </source>
</evidence>
<accession>A0A1R2C6V9</accession>
<dbReference type="Proteomes" id="UP000187209">
    <property type="component" value="Unassembled WGS sequence"/>
</dbReference>
<feature type="region of interest" description="Disordered" evidence="1">
    <location>
        <begin position="170"/>
        <end position="198"/>
    </location>
</feature>
<evidence type="ECO:0000256" key="1">
    <source>
        <dbReference type="SAM" id="MobiDB-lite"/>
    </source>
</evidence>
<keyword evidence="3" id="KW-1185">Reference proteome</keyword>
<comment type="caution">
    <text evidence="2">The sequence shown here is derived from an EMBL/GenBank/DDBJ whole genome shotgun (WGS) entry which is preliminary data.</text>
</comment>
<dbReference type="EMBL" id="MPUH01000259">
    <property type="protein sequence ID" value="OMJ84752.1"/>
    <property type="molecule type" value="Genomic_DNA"/>
</dbReference>
<organism evidence="2 3">
    <name type="scientific">Stentor coeruleus</name>
    <dbReference type="NCBI Taxonomy" id="5963"/>
    <lineage>
        <taxon>Eukaryota</taxon>
        <taxon>Sar</taxon>
        <taxon>Alveolata</taxon>
        <taxon>Ciliophora</taxon>
        <taxon>Postciliodesmatophora</taxon>
        <taxon>Heterotrichea</taxon>
        <taxon>Heterotrichida</taxon>
        <taxon>Stentoridae</taxon>
        <taxon>Stentor</taxon>
    </lineage>
</organism>
<gene>
    <name evidence="2" type="ORF">SteCoe_14073</name>
</gene>
<evidence type="ECO:0000313" key="2">
    <source>
        <dbReference type="EMBL" id="OMJ84752.1"/>
    </source>
</evidence>
<feature type="compositionally biased region" description="Low complexity" evidence="1">
    <location>
        <begin position="186"/>
        <end position="198"/>
    </location>
</feature>
<evidence type="ECO:0000313" key="3">
    <source>
        <dbReference type="Proteomes" id="UP000187209"/>
    </source>
</evidence>
<sequence>MEDLKKIVVEALDKNGSLDMIRAQLRSSVFGAIKSEQSKAVKTENSKIIESEPGQFSVELLRDFLEKSEAVNTLHVFSLESQIQPDTKLKVQKRLGFPSDGTPNLFKFIKDFKNKFVPLEPIKKEEPKKEDVKIEEVNKVDVKADEKTNNEEINSDYSEDFEEIEEDIEVVSQDTGGRESHNYYESAGSSGGVDPSVDSLALDQCDYLEPVKRPKNK</sequence>
<dbReference type="AlphaFoldDB" id="A0A1R2C6V9"/>
<reference evidence="2 3" key="1">
    <citation type="submission" date="2016-11" db="EMBL/GenBank/DDBJ databases">
        <title>The macronuclear genome of Stentor coeruleus: a giant cell with tiny introns.</title>
        <authorList>
            <person name="Slabodnick M."/>
            <person name="Ruby J.G."/>
            <person name="Reiff S.B."/>
            <person name="Swart E.C."/>
            <person name="Gosai S."/>
            <person name="Prabakaran S."/>
            <person name="Witkowska E."/>
            <person name="Larue G.E."/>
            <person name="Fisher S."/>
            <person name="Freeman R.M."/>
            <person name="Gunawardena J."/>
            <person name="Chu W."/>
            <person name="Stover N.A."/>
            <person name="Gregory B.D."/>
            <person name="Nowacki M."/>
            <person name="Derisi J."/>
            <person name="Roy S.W."/>
            <person name="Marshall W.F."/>
            <person name="Sood P."/>
        </authorList>
    </citation>
    <scope>NUCLEOTIDE SEQUENCE [LARGE SCALE GENOMIC DNA]</scope>
    <source>
        <strain evidence="2">WM001</strain>
    </source>
</reference>